<dbReference type="InterPro" id="IPR046469">
    <property type="entry name" value="SAM_HAT_N"/>
</dbReference>
<feature type="domain" description="S-adenosyl-l-methionine hydroxide adenosyltransferase C-terminal" evidence="4">
    <location>
        <begin position="179"/>
        <end position="272"/>
    </location>
</feature>
<gene>
    <name evidence="5" type="ORF">BED47_07055</name>
</gene>
<dbReference type="SUPFAM" id="SSF102522">
    <property type="entry name" value="Bacterial fluorinating enzyme, N-terminal domain"/>
    <property type="match status" value="1"/>
</dbReference>
<keyword evidence="5" id="KW-0804">Transcription</keyword>
<evidence type="ECO:0000256" key="1">
    <source>
        <dbReference type="ARBA" id="ARBA00022691"/>
    </source>
</evidence>
<dbReference type="GO" id="GO:0000428">
    <property type="term" value="C:DNA-directed RNA polymerase complex"/>
    <property type="evidence" value="ECO:0007669"/>
    <property type="project" value="UniProtKB-KW"/>
</dbReference>
<feature type="domain" description="S-adenosyl-l-methionine hydroxide adenosyltransferase N-terminal" evidence="3">
    <location>
        <begin position="6"/>
        <end position="154"/>
    </location>
</feature>
<evidence type="ECO:0000259" key="3">
    <source>
        <dbReference type="Pfam" id="PF01887"/>
    </source>
</evidence>
<dbReference type="PANTHER" id="PTHR35092">
    <property type="entry name" value="CHLORINASE MJ1651"/>
    <property type="match status" value="1"/>
</dbReference>
<dbReference type="Pfam" id="PF20257">
    <property type="entry name" value="SAM_HAT_C"/>
    <property type="match status" value="1"/>
</dbReference>
<dbReference type="Proteomes" id="UP000094580">
    <property type="component" value="Unassembled WGS sequence"/>
</dbReference>
<dbReference type="RefSeq" id="WP_069034186.1">
    <property type="nucleotide sequence ID" value="NZ_MDKC01000023.1"/>
</dbReference>
<evidence type="ECO:0000256" key="2">
    <source>
        <dbReference type="ARBA" id="ARBA00024035"/>
    </source>
</evidence>
<proteinExistence type="inferred from homology"/>
<name>A0ABX2ZNV3_9BACI</name>
<protein>
    <submittedName>
        <fullName evidence="5">DNA-directed RNA polymerase subunit delta</fullName>
    </submittedName>
</protein>
<organism evidence="5 6">
    <name type="scientific">Gottfriedia luciferensis</name>
    <dbReference type="NCBI Taxonomy" id="178774"/>
    <lineage>
        <taxon>Bacteria</taxon>
        <taxon>Bacillati</taxon>
        <taxon>Bacillota</taxon>
        <taxon>Bacilli</taxon>
        <taxon>Bacillales</taxon>
        <taxon>Bacillaceae</taxon>
        <taxon>Gottfriedia</taxon>
    </lineage>
</organism>
<sequence>MGNALVFQSDFGLLDGAVSAMYGVSCSVNQDIKIYDLTHDIPQYNIWEASYRLVQTMNYWPVGTVFVSVVDPGVGSDRRSIVARTNTNHFIITPDNGTLTHVGKIYGIDQLRVIDEEINRLPNSSESYTFHGRDIFAFTGARLASGIIDFENIGPEVDSNSYIKLPIKECHSENNSITGTIDILDVRYGSIWTNIDRSEFLKQGVSHGDFVEVLITHQGRKVYKEAVKYGKSFADVAIGEPILYANSLDQMAVAVNQGSFTDEYGIDTGIEWEITLKSK</sequence>
<dbReference type="PIRSF" id="PIRSF006779">
    <property type="entry name" value="UCP006779"/>
    <property type="match status" value="1"/>
</dbReference>
<dbReference type="InterPro" id="IPR046470">
    <property type="entry name" value="SAM_HAT_C"/>
</dbReference>
<evidence type="ECO:0000259" key="4">
    <source>
        <dbReference type="Pfam" id="PF20257"/>
    </source>
</evidence>
<keyword evidence="6" id="KW-1185">Reference proteome</keyword>
<dbReference type="Pfam" id="PF01887">
    <property type="entry name" value="SAM_HAT_N"/>
    <property type="match status" value="1"/>
</dbReference>
<dbReference type="InterPro" id="IPR023227">
    <property type="entry name" value="SAM_OH_AdoTrfase_C_sf"/>
</dbReference>
<dbReference type="InterPro" id="IPR002747">
    <property type="entry name" value="SAM_OH_AdoTrfase"/>
</dbReference>
<dbReference type="PANTHER" id="PTHR35092:SF1">
    <property type="entry name" value="CHLORINASE MJ1651"/>
    <property type="match status" value="1"/>
</dbReference>
<dbReference type="SUPFAM" id="SSF101852">
    <property type="entry name" value="Bacterial fluorinating enzyme, C-terminal domain"/>
    <property type="match status" value="1"/>
</dbReference>
<comment type="similarity">
    <text evidence="2">Belongs to the SAM hydrolase / SAM-dependent halogenase family.</text>
</comment>
<keyword evidence="1" id="KW-0949">S-adenosyl-L-methionine</keyword>
<accession>A0ABX2ZNV3</accession>
<dbReference type="Gene3D" id="2.40.30.90">
    <property type="entry name" value="Bacterial fluorinating enzyme like"/>
    <property type="match status" value="1"/>
</dbReference>
<reference evidence="5 6" key="1">
    <citation type="submission" date="2016-07" db="EMBL/GenBank/DDBJ databases">
        <authorList>
            <person name="Townsley L."/>
            <person name="Shank E.A."/>
        </authorList>
    </citation>
    <scope>NUCLEOTIDE SEQUENCE [LARGE SCALE GENOMIC DNA]</scope>
    <source>
        <strain evidence="5 6">CH01</strain>
    </source>
</reference>
<evidence type="ECO:0000313" key="6">
    <source>
        <dbReference type="Proteomes" id="UP000094580"/>
    </source>
</evidence>
<keyword evidence="5" id="KW-0240">DNA-directed RNA polymerase</keyword>
<dbReference type="EMBL" id="MDKC01000023">
    <property type="protein sequence ID" value="ODG91411.1"/>
    <property type="molecule type" value="Genomic_DNA"/>
</dbReference>
<dbReference type="InterPro" id="IPR023228">
    <property type="entry name" value="SAM_OH_AdoTrfase_N_sf"/>
</dbReference>
<dbReference type="Gene3D" id="3.40.50.10790">
    <property type="entry name" value="S-adenosyl-l-methionine hydroxide adenosyltransferase, N-terminal"/>
    <property type="match status" value="1"/>
</dbReference>
<comment type="caution">
    <text evidence="5">The sequence shown here is derived from an EMBL/GenBank/DDBJ whole genome shotgun (WGS) entry which is preliminary data.</text>
</comment>
<evidence type="ECO:0000313" key="5">
    <source>
        <dbReference type="EMBL" id="ODG91411.1"/>
    </source>
</evidence>